<reference evidence="5 7" key="1">
    <citation type="journal article" date="2015" name="Int. J. Syst. Evol. Microbiol.">
        <title>Bacillus glycinifermentans sp. nov., isolated from fermented soybean paste.</title>
        <authorList>
            <person name="Kim S.J."/>
            <person name="Dunlap C.A."/>
            <person name="Kwon S.W."/>
            <person name="Rooney A.P."/>
        </authorList>
    </citation>
    <scope>NUCLEOTIDE SEQUENCE [LARGE SCALE GENOMIC DNA]</scope>
    <source>
        <strain evidence="5 7">GO-13</strain>
    </source>
</reference>
<dbReference type="InterPro" id="IPR036390">
    <property type="entry name" value="WH_DNA-bd_sf"/>
</dbReference>
<keyword evidence="3" id="KW-0804">Transcription</keyword>
<evidence type="ECO:0000313" key="5">
    <source>
        <dbReference type="EMBL" id="KRT89916.1"/>
    </source>
</evidence>
<keyword evidence="1" id="KW-0805">Transcription regulation</keyword>
<dbReference type="RefSeq" id="WP_048353853.1">
    <property type="nucleotide sequence ID" value="NZ_CP023481.1"/>
</dbReference>
<dbReference type="AlphaFoldDB" id="A0A0T6BJ57"/>
<dbReference type="InterPro" id="IPR050679">
    <property type="entry name" value="Bact_HTH_transcr_reg"/>
</dbReference>
<dbReference type="SMART" id="SM00866">
    <property type="entry name" value="UTRA"/>
    <property type="match status" value="1"/>
</dbReference>
<proteinExistence type="predicted"/>
<dbReference type="SUPFAM" id="SSF64288">
    <property type="entry name" value="Chorismate lyase-like"/>
    <property type="match status" value="1"/>
</dbReference>
<keyword evidence="2" id="KW-0238">DNA-binding</keyword>
<dbReference type="InterPro" id="IPR028978">
    <property type="entry name" value="Chorismate_lyase_/UTRA_dom_sf"/>
</dbReference>
<evidence type="ECO:0000313" key="6">
    <source>
        <dbReference type="EMBL" id="MEC0483581.1"/>
    </source>
</evidence>
<dbReference type="GO" id="GO:0045892">
    <property type="term" value="P:negative regulation of DNA-templated transcription"/>
    <property type="evidence" value="ECO:0007669"/>
    <property type="project" value="TreeGrafter"/>
</dbReference>
<evidence type="ECO:0000256" key="1">
    <source>
        <dbReference type="ARBA" id="ARBA00023015"/>
    </source>
</evidence>
<evidence type="ECO:0000313" key="8">
    <source>
        <dbReference type="Proteomes" id="UP001341297"/>
    </source>
</evidence>
<dbReference type="PANTHER" id="PTHR44846:SF1">
    <property type="entry name" value="MANNOSYL-D-GLYCERATE TRANSPORT_METABOLISM SYSTEM REPRESSOR MNGR-RELATED"/>
    <property type="match status" value="1"/>
</dbReference>
<name>A0A0T6BJ57_9BACI</name>
<dbReference type="InterPro" id="IPR000524">
    <property type="entry name" value="Tscrpt_reg_HTH_GntR"/>
</dbReference>
<dbReference type="PRINTS" id="PR00035">
    <property type="entry name" value="HTHGNTR"/>
</dbReference>
<evidence type="ECO:0000256" key="3">
    <source>
        <dbReference type="ARBA" id="ARBA00023163"/>
    </source>
</evidence>
<evidence type="ECO:0000256" key="2">
    <source>
        <dbReference type="ARBA" id="ARBA00023125"/>
    </source>
</evidence>
<dbReference type="InterPro" id="IPR036388">
    <property type="entry name" value="WH-like_DNA-bd_sf"/>
</dbReference>
<accession>A0A0T6BJ57</accession>
<dbReference type="InterPro" id="IPR011663">
    <property type="entry name" value="UTRA"/>
</dbReference>
<gene>
    <name evidence="5" type="ORF">AB447_204775</name>
    <name evidence="6" type="ORF">P8828_01740</name>
</gene>
<dbReference type="CDD" id="cd07377">
    <property type="entry name" value="WHTH_GntR"/>
    <property type="match status" value="1"/>
</dbReference>
<dbReference type="GO" id="GO:0003700">
    <property type="term" value="F:DNA-binding transcription factor activity"/>
    <property type="evidence" value="ECO:0007669"/>
    <property type="project" value="InterPro"/>
</dbReference>
<dbReference type="EMBL" id="JARRTL010000006">
    <property type="protein sequence ID" value="MEC0483581.1"/>
    <property type="molecule type" value="Genomic_DNA"/>
</dbReference>
<dbReference type="Proteomes" id="UP001341297">
    <property type="component" value="Unassembled WGS sequence"/>
</dbReference>
<dbReference type="PANTHER" id="PTHR44846">
    <property type="entry name" value="MANNOSYL-D-GLYCERATE TRANSPORT/METABOLISM SYSTEM REPRESSOR MNGR-RELATED"/>
    <property type="match status" value="1"/>
</dbReference>
<evidence type="ECO:0000259" key="4">
    <source>
        <dbReference type="PROSITE" id="PS50949"/>
    </source>
</evidence>
<reference evidence="5" key="2">
    <citation type="submission" date="2015-10" db="EMBL/GenBank/DDBJ databases">
        <authorList>
            <person name="Gilbert D.G."/>
        </authorList>
    </citation>
    <scope>NUCLEOTIDE SEQUENCE</scope>
    <source>
        <strain evidence="5">GO-13</strain>
    </source>
</reference>
<dbReference type="OrthoDB" id="9815017at2"/>
<dbReference type="STRING" id="1664069.BGLY_4711"/>
<dbReference type="FunFam" id="1.10.10.10:FF:000079">
    <property type="entry name" value="GntR family transcriptional regulator"/>
    <property type="match status" value="1"/>
</dbReference>
<protein>
    <submittedName>
        <fullName evidence="6">GntR family transcriptional regulator</fullName>
    </submittedName>
    <submittedName>
        <fullName evidence="5">Phosphonate metabolism transcriptional regulator PhnF</fullName>
    </submittedName>
</protein>
<dbReference type="Gene3D" id="1.10.10.10">
    <property type="entry name" value="Winged helix-like DNA-binding domain superfamily/Winged helix DNA-binding domain"/>
    <property type="match status" value="1"/>
</dbReference>
<dbReference type="Proteomes" id="UP000036168">
    <property type="component" value="Unassembled WGS sequence"/>
</dbReference>
<organism evidence="5 7">
    <name type="scientific">Bacillus glycinifermentans</name>
    <dbReference type="NCBI Taxonomy" id="1664069"/>
    <lineage>
        <taxon>Bacteria</taxon>
        <taxon>Bacillati</taxon>
        <taxon>Bacillota</taxon>
        <taxon>Bacilli</taxon>
        <taxon>Bacillales</taxon>
        <taxon>Bacillaceae</taxon>
        <taxon>Bacillus</taxon>
    </lineage>
</organism>
<dbReference type="PROSITE" id="PS50949">
    <property type="entry name" value="HTH_GNTR"/>
    <property type="match status" value="1"/>
</dbReference>
<dbReference type="Gene3D" id="3.40.1410.10">
    <property type="entry name" value="Chorismate lyase-like"/>
    <property type="match status" value="1"/>
</dbReference>
<feature type="domain" description="HTH gntR-type" evidence="4">
    <location>
        <begin position="8"/>
        <end position="76"/>
    </location>
</feature>
<dbReference type="SMART" id="SM00345">
    <property type="entry name" value="HTH_GNTR"/>
    <property type="match status" value="1"/>
</dbReference>
<dbReference type="Pfam" id="PF00392">
    <property type="entry name" value="GntR"/>
    <property type="match status" value="1"/>
</dbReference>
<reference evidence="6 8" key="3">
    <citation type="submission" date="2023-03" db="EMBL/GenBank/DDBJ databases">
        <title>Agriculturally important microbes genome sequencing.</title>
        <authorList>
            <person name="Dunlap C."/>
        </authorList>
    </citation>
    <scope>NUCLEOTIDE SEQUENCE [LARGE SCALE GENOMIC DNA]</scope>
    <source>
        <strain evidence="6 8">CBP-3203</strain>
    </source>
</reference>
<dbReference type="SUPFAM" id="SSF46785">
    <property type="entry name" value="Winged helix' DNA-binding domain"/>
    <property type="match status" value="1"/>
</dbReference>
<dbReference type="Pfam" id="PF07702">
    <property type="entry name" value="UTRA"/>
    <property type="match status" value="1"/>
</dbReference>
<dbReference type="EMBL" id="LECW02000045">
    <property type="protein sequence ID" value="KRT89916.1"/>
    <property type="molecule type" value="Genomic_DNA"/>
</dbReference>
<sequence>MIKKDSHIPIYYQIETEIKKLAETKDLKPGDLIPSEREFAEKYEVSRMTVRQAVNNLVNEGILVRQRGKGTFIAEPKIEQPLQGLTSFSEDMKSRGMTPGTKMIGFGIIPCDHRTAAKLEIPEGSSVYEVKRIRLADKIPMAYEISYLPVELVKGLTEEMMNASLYDYVENKLSLTIDRATQTLEPSIAQQTESEPLDIEAGSPVLLIERCSYLTNGRPFEMVKSVYRGDRYKFVIDMKRKER</sequence>
<evidence type="ECO:0000313" key="7">
    <source>
        <dbReference type="Proteomes" id="UP000036168"/>
    </source>
</evidence>
<keyword evidence="8" id="KW-1185">Reference proteome</keyword>
<dbReference type="GO" id="GO:0003677">
    <property type="term" value="F:DNA binding"/>
    <property type="evidence" value="ECO:0007669"/>
    <property type="project" value="UniProtKB-KW"/>
</dbReference>
<comment type="caution">
    <text evidence="5">The sequence shown here is derived from an EMBL/GenBank/DDBJ whole genome shotgun (WGS) entry which is preliminary data.</text>
</comment>